<feature type="domain" description="Zn(2)-C6 fungal-type" evidence="8">
    <location>
        <begin position="38"/>
        <end position="68"/>
    </location>
</feature>
<sequence length="695" mass="77624">MDNSTEQTEAPPGVSEPSQEPPRRAYRAKGPTLGKGKACEYCRYRRIRCSGTRPICQNCRHGNKECVYLDKPRASTSTSALEVKLADLEERYRILSELEGAQEHEGPPTSSGNTASLPVTLPNILVATSEAIRNIPTAESARNWVASLELSNPPSPEAENPETVSDNFDDPWLDRTMSKSERALILKLYMREGFRYGVALVPPLLVEQVEDPDTHRRPHPCLFNAIVLVARDMATMVPADPVHDPEAPESAGSNFVIPESTPSDSELLARAQAHCSQSLGDVDRLQDYLQAMLLISYWFLRKGRLMEGQYSLAVACRLIINCKLHQIDYEVMQEMAPGHPPPQEGQSRWDRTLLGRPTTVEDLAIRIAIFWHSYYGDKVRSLLTGLPPTYDNDDTCHVTTAFPLDLQKYITGEAFILPHASCDSLFDGSEQPADNIQALPLKALTLLDYAIRYATRNFSRPQSRILLPATFELYQELNLSSSLAVDMDILGLQQSLNKFKESYGRILNNPVTFTEVAANRTRGEAFKASCYKTLIRLKGLATEIHLSYAMVGDGMMPMYDEDTAFNTRLRAAHECANVTAEAVDELGQLFGSPPPGYGVPAIEGMCMITGVLLAFASGVILEKIDKIKAQLVLQEPNPHVRQALEQEVQDELRRLRVMSEPIERIRTTYPIVDLHWQHIEKTRKENIDAVTQSST</sequence>
<dbReference type="Gene3D" id="4.10.240.10">
    <property type="entry name" value="Zn(2)-C6 fungal-type DNA-binding domain"/>
    <property type="match status" value="1"/>
</dbReference>
<dbReference type="SUPFAM" id="SSF57701">
    <property type="entry name" value="Zn2/Cys6 DNA-binding domain"/>
    <property type="match status" value="1"/>
</dbReference>
<dbReference type="PANTHER" id="PTHR47338:SF29">
    <property type="entry name" value="ZN(2)-C6 FUNGAL-TYPE DOMAIN-CONTAINING PROTEIN"/>
    <property type="match status" value="1"/>
</dbReference>
<keyword evidence="7" id="KW-1133">Transmembrane helix</keyword>
<organism evidence="9 10">
    <name type="scientific">Tulasnella calospora MUT 4182</name>
    <dbReference type="NCBI Taxonomy" id="1051891"/>
    <lineage>
        <taxon>Eukaryota</taxon>
        <taxon>Fungi</taxon>
        <taxon>Dikarya</taxon>
        <taxon>Basidiomycota</taxon>
        <taxon>Agaricomycotina</taxon>
        <taxon>Agaricomycetes</taxon>
        <taxon>Cantharellales</taxon>
        <taxon>Tulasnellaceae</taxon>
        <taxon>Tulasnella</taxon>
    </lineage>
</organism>
<evidence type="ECO:0000256" key="3">
    <source>
        <dbReference type="ARBA" id="ARBA00023015"/>
    </source>
</evidence>
<evidence type="ECO:0000259" key="8">
    <source>
        <dbReference type="PROSITE" id="PS50048"/>
    </source>
</evidence>
<evidence type="ECO:0000256" key="2">
    <source>
        <dbReference type="ARBA" id="ARBA00022723"/>
    </source>
</evidence>
<evidence type="ECO:0000313" key="10">
    <source>
        <dbReference type="Proteomes" id="UP000054248"/>
    </source>
</evidence>
<dbReference type="SMART" id="SM00066">
    <property type="entry name" value="GAL4"/>
    <property type="match status" value="1"/>
</dbReference>
<evidence type="ECO:0000256" key="5">
    <source>
        <dbReference type="ARBA" id="ARBA00023242"/>
    </source>
</evidence>
<keyword evidence="5" id="KW-0539">Nucleus</keyword>
<feature type="transmembrane region" description="Helical" evidence="7">
    <location>
        <begin position="597"/>
        <end position="621"/>
    </location>
</feature>
<dbReference type="OrthoDB" id="2309723at2759"/>
<feature type="compositionally biased region" description="Low complexity" evidence="6">
    <location>
        <begin position="149"/>
        <end position="162"/>
    </location>
</feature>
<evidence type="ECO:0000256" key="6">
    <source>
        <dbReference type="SAM" id="MobiDB-lite"/>
    </source>
</evidence>
<dbReference type="PROSITE" id="PS50048">
    <property type="entry name" value="ZN2_CY6_FUNGAL_2"/>
    <property type="match status" value="1"/>
</dbReference>
<dbReference type="PANTHER" id="PTHR47338">
    <property type="entry name" value="ZN(II)2CYS6 TRANSCRIPTION FACTOR (EUROFUNG)-RELATED"/>
    <property type="match status" value="1"/>
</dbReference>
<evidence type="ECO:0000256" key="1">
    <source>
        <dbReference type="ARBA" id="ARBA00004123"/>
    </source>
</evidence>
<keyword evidence="2" id="KW-0479">Metal-binding</keyword>
<dbReference type="GO" id="GO:0000981">
    <property type="term" value="F:DNA-binding transcription factor activity, RNA polymerase II-specific"/>
    <property type="evidence" value="ECO:0007669"/>
    <property type="project" value="InterPro"/>
</dbReference>
<gene>
    <name evidence="9" type="ORF">M407DRAFT_17595</name>
</gene>
<keyword evidence="7" id="KW-0812">Transmembrane</keyword>
<reference evidence="9 10" key="1">
    <citation type="submission" date="2014-04" db="EMBL/GenBank/DDBJ databases">
        <authorList>
            <consortium name="DOE Joint Genome Institute"/>
            <person name="Kuo A."/>
            <person name="Girlanda M."/>
            <person name="Perotto S."/>
            <person name="Kohler A."/>
            <person name="Nagy L.G."/>
            <person name="Floudas D."/>
            <person name="Copeland A."/>
            <person name="Barry K.W."/>
            <person name="Cichocki N."/>
            <person name="Veneault-Fourrey C."/>
            <person name="LaButti K."/>
            <person name="Lindquist E.A."/>
            <person name="Lipzen A."/>
            <person name="Lundell T."/>
            <person name="Morin E."/>
            <person name="Murat C."/>
            <person name="Sun H."/>
            <person name="Tunlid A."/>
            <person name="Henrissat B."/>
            <person name="Grigoriev I.V."/>
            <person name="Hibbett D.S."/>
            <person name="Martin F."/>
            <person name="Nordberg H.P."/>
            <person name="Cantor M.N."/>
            <person name="Hua S.X."/>
        </authorList>
    </citation>
    <scope>NUCLEOTIDE SEQUENCE [LARGE SCALE GENOMIC DNA]</scope>
    <source>
        <strain evidence="9 10">MUT 4182</strain>
    </source>
</reference>
<dbReference type="CDD" id="cd00067">
    <property type="entry name" value="GAL4"/>
    <property type="match status" value="1"/>
</dbReference>
<dbReference type="EMBL" id="KN822947">
    <property type="protein sequence ID" value="KIO33634.1"/>
    <property type="molecule type" value="Genomic_DNA"/>
</dbReference>
<dbReference type="PROSITE" id="PS00463">
    <property type="entry name" value="ZN2_CY6_FUNGAL_1"/>
    <property type="match status" value="1"/>
</dbReference>
<comment type="subcellular location">
    <subcellularLocation>
        <location evidence="1">Nucleus</location>
    </subcellularLocation>
</comment>
<keyword evidence="3" id="KW-0805">Transcription regulation</keyword>
<protein>
    <recommendedName>
        <fullName evidence="8">Zn(2)-C6 fungal-type domain-containing protein</fullName>
    </recommendedName>
</protein>
<keyword evidence="7" id="KW-0472">Membrane</keyword>
<proteinExistence type="predicted"/>
<dbReference type="AlphaFoldDB" id="A0A0C3QX87"/>
<dbReference type="InterPro" id="IPR001138">
    <property type="entry name" value="Zn2Cys6_DnaBD"/>
</dbReference>
<dbReference type="CDD" id="cd12148">
    <property type="entry name" value="fungal_TF_MHR"/>
    <property type="match status" value="1"/>
</dbReference>
<feature type="region of interest" description="Disordered" evidence="6">
    <location>
        <begin position="1"/>
        <end position="30"/>
    </location>
</feature>
<evidence type="ECO:0000256" key="7">
    <source>
        <dbReference type="SAM" id="Phobius"/>
    </source>
</evidence>
<dbReference type="HOGENOM" id="CLU_403960_0_0_1"/>
<dbReference type="GO" id="GO:0008270">
    <property type="term" value="F:zinc ion binding"/>
    <property type="evidence" value="ECO:0007669"/>
    <property type="project" value="InterPro"/>
</dbReference>
<evidence type="ECO:0000256" key="4">
    <source>
        <dbReference type="ARBA" id="ARBA00023163"/>
    </source>
</evidence>
<dbReference type="GO" id="GO:0005634">
    <property type="term" value="C:nucleus"/>
    <property type="evidence" value="ECO:0007669"/>
    <property type="project" value="UniProtKB-SubCell"/>
</dbReference>
<evidence type="ECO:0000313" key="9">
    <source>
        <dbReference type="EMBL" id="KIO33634.1"/>
    </source>
</evidence>
<accession>A0A0C3QX87</accession>
<dbReference type="InterPro" id="IPR036864">
    <property type="entry name" value="Zn2-C6_fun-type_DNA-bd_sf"/>
</dbReference>
<dbReference type="Pfam" id="PF00172">
    <property type="entry name" value="Zn_clus"/>
    <property type="match status" value="1"/>
</dbReference>
<dbReference type="STRING" id="1051891.A0A0C3QX87"/>
<name>A0A0C3QX87_9AGAM</name>
<dbReference type="InterPro" id="IPR050815">
    <property type="entry name" value="TF_fung"/>
</dbReference>
<feature type="region of interest" description="Disordered" evidence="6">
    <location>
        <begin position="149"/>
        <end position="169"/>
    </location>
</feature>
<keyword evidence="4" id="KW-0804">Transcription</keyword>
<keyword evidence="10" id="KW-1185">Reference proteome</keyword>
<reference evidence="10" key="2">
    <citation type="submission" date="2015-01" db="EMBL/GenBank/DDBJ databases">
        <title>Evolutionary Origins and Diversification of the Mycorrhizal Mutualists.</title>
        <authorList>
            <consortium name="DOE Joint Genome Institute"/>
            <consortium name="Mycorrhizal Genomics Consortium"/>
            <person name="Kohler A."/>
            <person name="Kuo A."/>
            <person name="Nagy L.G."/>
            <person name="Floudas D."/>
            <person name="Copeland A."/>
            <person name="Barry K.W."/>
            <person name="Cichocki N."/>
            <person name="Veneault-Fourrey C."/>
            <person name="LaButti K."/>
            <person name="Lindquist E.A."/>
            <person name="Lipzen A."/>
            <person name="Lundell T."/>
            <person name="Morin E."/>
            <person name="Murat C."/>
            <person name="Riley R."/>
            <person name="Ohm R."/>
            <person name="Sun H."/>
            <person name="Tunlid A."/>
            <person name="Henrissat B."/>
            <person name="Grigoriev I.V."/>
            <person name="Hibbett D.S."/>
            <person name="Martin F."/>
        </authorList>
    </citation>
    <scope>NUCLEOTIDE SEQUENCE [LARGE SCALE GENOMIC DNA]</scope>
    <source>
        <strain evidence="10">MUT 4182</strain>
    </source>
</reference>
<dbReference type="Proteomes" id="UP000054248">
    <property type="component" value="Unassembled WGS sequence"/>
</dbReference>